<evidence type="ECO:0000313" key="2">
    <source>
        <dbReference type="EMBL" id="OGM07097.1"/>
    </source>
</evidence>
<dbReference type="Proteomes" id="UP000178735">
    <property type="component" value="Unassembled WGS sequence"/>
</dbReference>
<dbReference type="STRING" id="1817813.A2008_07065"/>
<dbReference type="Pfam" id="PF00485">
    <property type="entry name" value="PRK"/>
    <property type="match status" value="1"/>
</dbReference>
<dbReference type="SUPFAM" id="SSF55186">
    <property type="entry name" value="ThrRS/AlaRS common domain"/>
    <property type="match status" value="1"/>
</dbReference>
<dbReference type="CDD" id="cd02028">
    <property type="entry name" value="UMPK_like"/>
    <property type="match status" value="1"/>
</dbReference>
<accession>A0A1F7WWQ5</accession>
<dbReference type="EMBL" id="MGFH01000048">
    <property type="protein sequence ID" value="OGM07097.1"/>
    <property type="molecule type" value="Genomic_DNA"/>
</dbReference>
<protein>
    <recommendedName>
        <fullName evidence="1">Phosphoribulokinase/uridine kinase domain-containing protein</fullName>
    </recommendedName>
</protein>
<dbReference type="InterPro" id="IPR006083">
    <property type="entry name" value="PRK/URK"/>
</dbReference>
<sequence>MEKIKVTLHGLATQEYDKHIKLIDLAAMFPNPNPRFQTVGATVNNIVQCLQCTLDSDCTVEFLTYKNREGQEIYRRSVSAILTCAVFELYRNSRLIIGHSLGNGYYYSLNTDIPVSDEIIAEISAKMLEIVQRDMPFQKETLPREEAEILFKKLGYPDKVRLIKYMPYNAVTIYRLGDYVDIEYGAMLPSTSYAKFFELNKYNTGLLLRFPEPINPTQISPIKNWTKLFSVYRESKAWGAILNINNIGRLNEFAAHKKIFDIIKIQEALHEKKIALIADEINKKIDDVKLILIAGPSSSGKTTFSKRLSVQLMVNGLNPMALSLDNYFLNHDQSPVDEDGNLDFECIKALDLELLNAQLIDLLKGKEVQIPEYDFKTGKRKTTTKPLRISENTCIIMEGIHGLNEELTSSIPARNKFKIYASALTQLCIDDYNRIPTTDTRLIRRMVRDAKFRGYSAKDTISRWPSVRRGEERNIFPFQENADVMFNSALIYELSVLKQFAEPLLKDIATDDREYHEARRLLKFLELFIPINYEEVPPTSILREFISGSSFKY</sequence>
<dbReference type="AlphaFoldDB" id="A0A1F7WWQ5"/>
<dbReference type="PANTHER" id="PTHR10285">
    <property type="entry name" value="URIDINE KINASE"/>
    <property type="match status" value="1"/>
</dbReference>
<name>A0A1F7WWQ5_9BACT</name>
<gene>
    <name evidence="2" type="ORF">A2008_07065</name>
</gene>
<organism evidence="2 3">
    <name type="scientific">Candidatus Wallbacteria bacterium GWC2_49_35</name>
    <dbReference type="NCBI Taxonomy" id="1817813"/>
    <lineage>
        <taxon>Bacteria</taxon>
        <taxon>Candidatus Walliibacteriota</taxon>
    </lineage>
</organism>
<dbReference type="GO" id="GO:0016301">
    <property type="term" value="F:kinase activity"/>
    <property type="evidence" value="ECO:0007669"/>
    <property type="project" value="InterPro"/>
</dbReference>
<comment type="caution">
    <text evidence="2">The sequence shown here is derived from an EMBL/GenBank/DDBJ whole genome shotgun (WGS) entry which is preliminary data.</text>
</comment>
<dbReference type="GO" id="GO:0005524">
    <property type="term" value="F:ATP binding"/>
    <property type="evidence" value="ECO:0007669"/>
    <property type="project" value="InterPro"/>
</dbReference>
<dbReference type="SUPFAM" id="SSF52540">
    <property type="entry name" value="P-loop containing nucleoside triphosphate hydrolases"/>
    <property type="match status" value="1"/>
</dbReference>
<dbReference type="InterPro" id="IPR027417">
    <property type="entry name" value="P-loop_NTPase"/>
</dbReference>
<proteinExistence type="predicted"/>
<dbReference type="InterPro" id="IPR018163">
    <property type="entry name" value="Thr/Ala-tRNA-synth_IIc_edit"/>
</dbReference>
<dbReference type="Gene3D" id="3.30.980.10">
    <property type="entry name" value="Threonyl-trna Synthetase, Chain A, domain 2"/>
    <property type="match status" value="1"/>
</dbReference>
<evidence type="ECO:0000313" key="3">
    <source>
        <dbReference type="Proteomes" id="UP000178735"/>
    </source>
</evidence>
<dbReference type="Gene3D" id="3.40.50.300">
    <property type="entry name" value="P-loop containing nucleotide triphosphate hydrolases"/>
    <property type="match status" value="1"/>
</dbReference>
<feature type="domain" description="Phosphoribulokinase/uridine kinase" evidence="1">
    <location>
        <begin position="291"/>
        <end position="488"/>
    </location>
</feature>
<evidence type="ECO:0000259" key="1">
    <source>
        <dbReference type="Pfam" id="PF00485"/>
    </source>
</evidence>
<reference evidence="2 3" key="1">
    <citation type="journal article" date="2016" name="Nat. Commun.">
        <title>Thousands of microbial genomes shed light on interconnected biogeochemical processes in an aquifer system.</title>
        <authorList>
            <person name="Anantharaman K."/>
            <person name="Brown C.T."/>
            <person name="Hug L.A."/>
            <person name="Sharon I."/>
            <person name="Castelle C.J."/>
            <person name="Probst A.J."/>
            <person name="Thomas B.C."/>
            <person name="Singh A."/>
            <person name="Wilkins M.J."/>
            <person name="Karaoz U."/>
            <person name="Brodie E.L."/>
            <person name="Williams K.H."/>
            <person name="Hubbard S.S."/>
            <person name="Banfield J.F."/>
        </authorList>
    </citation>
    <scope>NUCLEOTIDE SEQUENCE [LARGE SCALE GENOMIC DNA]</scope>
</reference>